<accession>A0A9Q9AF59</accession>
<dbReference type="EMBL" id="CP099418">
    <property type="protein sequence ID" value="USW47975.1"/>
    <property type="molecule type" value="Genomic_DNA"/>
</dbReference>
<evidence type="ECO:0000256" key="4">
    <source>
        <dbReference type="SAM" id="Phobius"/>
    </source>
</evidence>
<dbReference type="PANTHER" id="PTHR33365:SF11">
    <property type="entry name" value="TAT PATHWAY SIGNAL SEQUENCE"/>
    <property type="match status" value="1"/>
</dbReference>
<protein>
    <submittedName>
        <fullName evidence="5">Mycotoxin biosynthesis protein UstYa</fullName>
    </submittedName>
</protein>
<dbReference type="GO" id="GO:0043386">
    <property type="term" value="P:mycotoxin biosynthetic process"/>
    <property type="evidence" value="ECO:0007669"/>
    <property type="project" value="InterPro"/>
</dbReference>
<dbReference type="AlphaFoldDB" id="A0A9Q9AF59"/>
<dbReference type="InterPro" id="IPR021765">
    <property type="entry name" value="UstYa-like"/>
</dbReference>
<feature type="transmembrane region" description="Helical" evidence="4">
    <location>
        <begin position="54"/>
        <end position="73"/>
    </location>
</feature>
<dbReference type="Proteomes" id="UP001056384">
    <property type="component" value="Chromosome 1"/>
</dbReference>
<reference evidence="5" key="1">
    <citation type="submission" date="2022-06" db="EMBL/GenBank/DDBJ databases">
        <title>Complete genome sequences of two strains of the flax pathogen Septoria linicola.</title>
        <authorList>
            <person name="Lapalu N."/>
            <person name="Simon A."/>
            <person name="Demenou B."/>
            <person name="Paumier D."/>
            <person name="Guillot M.-P."/>
            <person name="Gout L."/>
            <person name="Valade R."/>
        </authorList>
    </citation>
    <scope>NUCLEOTIDE SEQUENCE</scope>
    <source>
        <strain evidence="5">SE15195</strain>
    </source>
</reference>
<proteinExistence type="inferred from homology"/>
<evidence type="ECO:0000256" key="3">
    <source>
        <dbReference type="ARBA" id="ARBA00035112"/>
    </source>
</evidence>
<comment type="similarity">
    <text evidence="3">Belongs to the ustYa family.</text>
</comment>
<evidence type="ECO:0000256" key="1">
    <source>
        <dbReference type="ARBA" id="ARBA00004685"/>
    </source>
</evidence>
<sequence>MSLLTRLRYWSRANNWINRGTEQEEDLLHEKPHNEESNNALRELQASHRRMKHLLIIVTLLLGCVIVAVALPWHRDVETRSPVSEIPSSRVTFQRDEKFAAAASEESDAAWSAMMPPGDGFVVVDDARSFGLPPGKDTRYGEVYDISMWHQLHCLSHMRTYLYTMQTYLNRTNVQQVFDVVLAPQSDHISHCFDYIRQAIMCAGDLTLEWPRTEADGRRFAVDGWGVEHQCKSWDAMADFVERHAVGRHHRHDGQL</sequence>
<evidence type="ECO:0000313" key="6">
    <source>
        <dbReference type="Proteomes" id="UP001056384"/>
    </source>
</evidence>
<dbReference type="PANTHER" id="PTHR33365">
    <property type="entry name" value="YALI0B05434P"/>
    <property type="match status" value="1"/>
</dbReference>
<dbReference type="Pfam" id="PF11807">
    <property type="entry name" value="UstYa"/>
    <property type="match status" value="1"/>
</dbReference>
<comment type="pathway">
    <text evidence="1">Mycotoxin biosynthesis.</text>
</comment>
<keyword evidence="2" id="KW-0560">Oxidoreductase</keyword>
<keyword evidence="6" id="KW-1185">Reference proteome</keyword>
<keyword evidence="4" id="KW-0472">Membrane</keyword>
<dbReference type="OrthoDB" id="3687641at2759"/>
<evidence type="ECO:0000313" key="5">
    <source>
        <dbReference type="EMBL" id="USW47975.1"/>
    </source>
</evidence>
<dbReference type="GO" id="GO:0016491">
    <property type="term" value="F:oxidoreductase activity"/>
    <property type="evidence" value="ECO:0007669"/>
    <property type="project" value="UniProtKB-KW"/>
</dbReference>
<organism evidence="5 6">
    <name type="scientific">Septoria linicola</name>
    <dbReference type="NCBI Taxonomy" id="215465"/>
    <lineage>
        <taxon>Eukaryota</taxon>
        <taxon>Fungi</taxon>
        <taxon>Dikarya</taxon>
        <taxon>Ascomycota</taxon>
        <taxon>Pezizomycotina</taxon>
        <taxon>Dothideomycetes</taxon>
        <taxon>Dothideomycetidae</taxon>
        <taxon>Mycosphaerellales</taxon>
        <taxon>Mycosphaerellaceae</taxon>
        <taxon>Septoria</taxon>
    </lineage>
</organism>
<evidence type="ECO:0000256" key="2">
    <source>
        <dbReference type="ARBA" id="ARBA00023002"/>
    </source>
</evidence>
<keyword evidence="4" id="KW-1133">Transmembrane helix</keyword>
<keyword evidence="4" id="KW-0812">Transmembrane</keyword>
<name>A0A9Q9AF59_9PEZI</name>
<gene>
    <name evidence="5" type="ORF">Slin15195_G012940</name>
</gene>